<evidence type="ECO:0000256" key="11">
    <source>
        <dbReference type="ARBA" id="ARBA00022989"/>
    </source>
</evidence>
<dbReference type="InterPro" id="IPR000719">
    <property type="entry name" value="Prot_kinase_dom"/>
</dbReference>
<evidence type="ECO:0000256" key="1">
    <source>
        <dbReference type="ARBA" id="ARBA00004479"/>
    </source>
</evidence>
<dbReference type="GO" id="GO:0005524">
    <property type="term" value="F:ATP binding"/>
    <property type="evidence" value="ECO:0007669"/>
    <property type="project" value="UniProtKB-KW"/>
</dbReference>
<accession>A0A6P7TQ59</accession>
<dbReference type="Gene3D" id="1.10.510.10">
    <property type="entry name" value="Transferase(Phosphotransferase) domain 1"/>
    <property type="match status" value="1"/>
</dbReference>
<comment type="similarity">
    <text evidence="2">Belongs to the protein kinase superfamily. TKL Ser/Thr protein kinase family. TGFB receptor subfamily.</text>
</comment>
<comment type="subcellular location">
    <subcellularLocation>
        <location evidence="1">Membrane</location>
        <topology evidence="1">Single-pass type I membrane protein</topology>
    </subcellularLocation>
</comment>
<name>A0A6P7TQ59_9MOLL</name>
<feature type="domain" description="Protein kinase" evidence="15">
    <location>
        <begin position="1"/>
        <end position="222"/>
    </location>
</feature>
<dbReference type="PANTHER" id="PTHR23255:SF72">
    <property type="entry name" value="RECEPTOR PROTEIN SERINE_THREONINE KINASE"/>
    <property type="match status" value="1"/>
</dbReference>
<evidence type="ECO:0000256" key="14">
    <source>
        <dbReference type="SAM" id="Phobius"/>
    </source>
</evidence>
<evidence type="ECO:0000256" key="6">
    <source>
        <dbReference type="ARBA" id="ARBA00022692"/>
    </source>
</evidence>
<dbReference type="AlphaFoldDB" id="A0A6P7TQ59"/>
<dbReference type="GO" id="GO:0071363">
    <property type="term" value="P:cellular response to growth factor stimulus"/>
    <property type="evidence" value="ECO:0007669"/>
    <property type="project" value="TreeGrafter"/>
</dbReference>
<evidence type="ECO:0000256" key="7">
    <source>
        <dbReference type="ARBA" id="ARBA00022729"/>
    </source>
</evidence>
<gene>
    <name evidence="17" type="primary">LOC115227736</name>
</gene>
<keyword evidence="12 14" id="KW-0472">Membrane</keyword>
<dbReference type="Pfam" id="PF00069">
    <property type="entry name" value="Pkinase"/>
    <property type="match status" value="1"/>
</dbReference>
<dbReference type="GO" id="GO:0004675">
    <property type="term" value="F:transmembrane receptor protein serine/threonine kinase activity"/>
    <property type="evidence" value="ECO:0007669"/>
    <property type="project" value="UniProtKB-EC"/>
</dbReference>
<dbReference type="InterPro" id="IPR000333">
    <property type="entry name" value="TGFB_receptor"/>
</dbReference>
<keyword evidence="7" id="KW-0732">Signal</keyword>
<sequence length="222" mass="24886">MGDVWKSVFRGSYKGTEIVLKVAPSSHILRELAVFDILSKYEGYLSSNIAKLLSVVSVSDSNWRFGLIGEYYPQGSLYDLLKDGRTMLQVDELCHLVESVVLGLVFLHELRPNKPAIAHRNFKSSKILVGRSEKGQLRAFLSDMSSALVFNGCEDSRSRSKVGDCRYMAPELLEGLVDVDYSAYLAIDMYAFSLVLWEVLSTAGLVFVYLSRTCVFSTIREL</sequence>
<dbReference type="InterPro" id="IPR011009">
    <property type="entry name" value="Kinase-like_dom_sf"/>
</dbReference>
<dbReference type="PROSITE" id="PS50011">
    <property type="entry name" value="PROTEIN_KINASE_DOM"/>
    <property type="match status" value="1"/>
</dbReference>
<evidence type="ECO:0000256" key="4">
    <source>
        <dbReference type="ARBA" id="ARBA00022527"/>
    </source>
</evidence>
<keyword evidence="11 14" id="KW-1133">Transmembrane helix</keyword>
<reference evidence="17" key="1">
    <citation type="submission" date="2025-08" db="UniProtKB">
        <authorList>
            <consortium name="RefSeq"/>
        </authorList>
    </citation>
    <scope>IDENTIFICATION</scope>
</reference>
<dbReference type="PANTHER" id="PTHR23255">
    <property type="entry name" value="TRANSFORMING GROWTH FACTOR-BETA RECEPTOR TYPE I AND II"/>
    <property type="match status" value="1"/>
</dbReference>
<evidence type="ECO:0000256" key="8">
    <source>
        <dbReference type="ARBA" id="ARBA00022741"/>
    </source>
</evidence>
<feature type="transmembrane region" description="Helical" evidence="14">
    <location>
        <begin position="189"/>
        <end position="210"/>
    </location>
</feature>
<keyword evidence="9" id="KW-0418">Kinase</keyword>
<proteinExistence type="inferred from homology"/>
<dbReference type="GO" id="GO:0043235">
    <property type="term" value="C:receptor complex"/>
    <property type="evidence" value="ECO:0007669"/>
    <property type="project" value="TreeGrafter"/>
</dbReference>
<dbReference type="SMART" id="SM00220">
    <property type="entry name" value="S_TKc"/>
    <property type="match status" value="1"/>
</dbReference>
<keyword evidence="5" id="KW-0808">Transferase</keyword>
<organism evidence="16 17">
    <name type="scientific">Octopus sinensis</name>
    <name type="common">East Asian common octopus</name>
    <dbReference type="NCBI Taxonomy" id="2607531"/>
    <lineage>
        <taxon>Eukaryota</taxon>
        <taxon>Metazoa</taxon>
        <taxon>Spiralia</taxon>
        <taxon>Lophotrochozoa</taxon>
        <taxon>Mollusca</taxon>
        <taxon>Cephalopoda</taxon>
        <taxon>Coleoidea</taxon>
        <taxon>Octopodiformes</taxon>
        <taxon>Octopoda</taxon>
        <taxon>Incirrata</taxon>
        <taxon>Octopodidae</taxon>
        <taxon>Octopus</taxon>
    </lineage>
</organism>
<dbReference type="SUPFAM" id="SSF56112">
    <property type="entry name" value="Protein kinase-like (PK-like)"/>
    <property type="match status" value="1"/>
</dbReference>
<evidence type="ECO:0000259" key="15">
    <source>
        <dbReference type="PROSITE" id="PS50011"/>
    </source>
</evidence>
<evidence type="ECO:0000256" key="13">
    <source>
        <dbReference type="ARBA" id="ARBA00023170"/>
    </source>
</evidence>
<evidence type="ECO:0000256" key="2">
    <source>
        <dbReference type="ARBA" id="ARBA00009605"/>
    </source>
</evidence>
<keyword evidence="4" id="KW-0723">Serine/threonine-protein kinase</keyword>
<dbReference type="EC" id="2.7.11.30" evidence="3"/>
<dbReference type="GO" id="GO:0005886">
    <property type="term" value="C:plasma membrane"/>
    <property type="evidence" value="ECO:0007669"/>
    <property type="project" value="TreeGrafter"/>
</dbReference>
<keyword evidence="13" id="KW-0675">Receptor</keyword>
<evidence type="ECO:0000256" key="3">
    <source>
        <dbReference type="ARBA" id="ARBA00012401"/>
    </source>
</evidence>
<evidence type="ECO:0000256" key="5">
    <source>
        <dbReference type="ARBA" id="ARBA00022679"/>
    </source>
</evidence>
<evidence type="ECO:0000256" key="12">
    <source>
        <dbReference type="ARBA" id="ARBA00023136"/>
    </source>
</evidence>
<evidence type="ECO:0000313" key="16">
    <source>
        <dbReference type="Proteomes" id="UP000515154"/>
    </source>
</evidence>
<evidence type="ECO:0000256" key="9">
    <source>
        <dbReference type="ARBA" id="ARBA00022777"/>
    </source>
</evidence>
<dbReference type="Proteomes" id="UP000515154">
    <property type="component" value="Unplaced"/>
</dbReference>
<dbReference type="KEGG" id="osn:115227736"/>
<keyword evidence="16" id="KW-1185">Reference proteome</keyword>
<keyword evidence="10" id="KW-0067">ATP-binding</keyword>
<protein>
    <recommendedName>
        <fullName evidence="3">receptor protein serine/threonine kinase</fullName>
        <ecNumber evidence="3">2.7.11.30</ecNumber>
    </recommendedName>
</protein>
<keyword evidence="6 14" id="KW-0812">Transmembrane</keyword>
<keyword evidence="8" id="KW-0547">Nucleotide-binding</keyword>
<evidence type="ECO:0000256" key="10">
    <source>
        <dbReference type="ARBA" id="ARBA00022840"/>
    </source>
</evidence>
<evidence type="ECO:0000313" key="17">
    <source>
        <dbReference type="RefSeq" id="XP_029654339.1"/>
    </source>
</evidence>
<dbReference type="RefSeq" id="XP_029654339.1">
    <property type="nucleotide sequence ID" value="XM_029798479.1"/>
</dbReference>